<evidence type="ECO:0000256" key="2">
    <source>
        <dbReference type="SAM" id="Phobius"/>
    </source>
</evidence>
<keyword evidence="2" id="KW-0812">Transmembrane</keyword>
<dbReference type="PATRIC" id="fig|121290.4.peg.3103"/>
<feature type="transmembrane region" description="Helical" evidence="2">
    <location>
        <begin position="405"/>
        <end position="426"/>
    </location>
</feature>
<evidence type="ECO:0008006" key="5">
    <source>
        <dbReference type="Google" id="ProtNLM"/>
    </source>
</evidence>
<feature type="transmembrane region" description="Helical" evidence="2">
    <location>
        <begin position="114"/>
        <end position="134"/>
    </location>
</feature>
<sequence length="756" mass="82379">MVQQDNEAVNAGPSTLVAFAATTFLSAFLLFAIQPVFAKMVLPVLGGSSSVWAVALLFFQSALLAGYLYAHLLIRNVPSASTGFVHLAVALLALLVLPIGLPEGWNEPPPGNPYLWQLGLFTVAVGLPFFAVAANAPLLQAWFARSGHPHATDPYFLYGASNLGSLIALLGYPFLLEPTFGLTALSEYWTILYCVLIVAIGFCFLLVRRRAGSLEVKQQLAAEDAGPAPGWRDRAAWCGLAMIPAALLTAFTTHITTDVASAPLLWVLPLSLYLLTYVIAFQTRLPLPMWLLLPLQFGVVVFALLELSQTKHDTWTLTSVAGLAAFFLAALVAHRTLFLNRPKAHYLTEFYLWMSFGGVLGGLFAALIAPQLFSEVLEYPLLIALSLACRPGVFTTRTTPVRELIWLLGIFIVGAVIINNVPMWLVVNGYEFGEWGVTPVVALLFAAVAILFWRYRARQLVSVLLLFAVVAILPSAVKRGNAQRSYYGVYRVGQSADSEFNVFTHGTTLHGAQRIRDFKGNTVADVTPGTYYYPGSPMAKSVQIAQAKMDELGETGRFGVVGLGAGSLACYSRKHEQWRFFEIDPLVVDIASKSGHFTFLSNCQPHFDGVVGDARLTLEKEPDHSFDLLIIDAFTSDAVPVHLMTAEALQLYARKLTDNGVVVLHISNRYLDLEAVLGATLPLVPELKGLIVSDDDADGTYAQNSSTVAVFAKDMLALDPYRALPGAQDFHDGNVSAWTDDASDILGPFLSQRKRF</sequence>
<evidence type="ECO:0000313" key="3">
    <source>
        <dbReference type="EMBL" id="KWT70554.1"/>
    </source>
</evidence>
<dbReference type="PANTHER" id="PTHR43317">
    <property type="entry name" value="THERMOSPERMINE SYNTHASE ACAULIS5"/>
    <property type="match status" value="1"/>
</dbReference>
<name>A0A109BKS6_HYPSL</name>
<evidence type="ECO:0000313" key="4">
    <source>
        <dbReference type="Proteomes" id="UP000059074"/>
    </source>
</evidence>
<accession>A0A109BKS6</accession>
<comment type="caution">
    <text evidence="3">The sequence shown here is derived from an EMBL/GenBank/DDBJ whole genome shotgun (WGS) entry which is preliminary data.</text>
</comment>
<protein>
    <recommendedName>
        <fullName evidence="5">Spermidine synthase</fullName>
    </recommendedName>
</protein>
<feature type="transmembrane region" description="Helical" evidence="2">
    <location>
        <begin position="49"/>
        <end position="70"/>
    </location>
</feature>
<keyword evidence="2" id="KW-1133">Transmembrane helix</keyword>
<dbReference type="NCBIfam" id="NF037959">
    <property type="entry name" value="MFS_SpdSyn"/>
    <property type="match status" value="1"/>
</dbReference>
<feature type="transmembrane region" description="Helical" evidence="2">
    <location>
        <begin position="82"/>
        <end position="102"/>
    </location>
</feature>
<feature type="transmembrane region" description="Helical" evidence="2">
    <location>
        <begin position="155"/>
        <end position="176"/>
    </location>
</feature>
<feature type="transmembrane region" description="Helical" evidence="2">
    <location>
        <begin position="188"/>
        <end position="207"/>
    </location>
</feature>
<gene>
    <name evidence="3" type="ORF">APY04_0998</name>
</gene>
<feature type="transmembrane region" description="Helical" evidence="2">
    <location>
        <begin position="317"/>
        <end position="338"/>
    </location>
</feature>
<dbReference type="PANTHER" id="PTHR43317:SF1">
    <property type="entry name" value="THERMOSPERMINE SYNTHASE ACAULIS5"/>
    <property type="match status" value="1"/>
</dbReference>
<organism evidence="3 4">
    <name type="scientific">Hyphomicrobium sulfonivorans</name>
    <dbReference type="NCBI Taxonomy" id="121290"/>
    <lineage>
        <taxon>Bacteria</taxon>
        <taxon>Pseudomonadati</taxon>
        <taxon>Pseudomonadota</taxon>
        <taxon>Alphaproteobacteria</taxon>
        <taxon>Hyphomicrobiales</taxon>
        <taxon>Hyphomicrobiaceae</taxon>
        <taxon>Hyphomicrobium</taxon>
    </lineage>
</organism>
<feature type="transmembrane region" description="Helical" evidence="2">
    <location>
        <begin position="432"/>
        <end position="453"/>
    </location>
</feature>
<evidence type="ECO:0000256" key="1">
    <source>
        <dbReference type="ARBA" id="ARBA00023115"/>
    </source>
</evidence>
<feature type="transmembrane region" description="Helical" evidence="2">
    <location>
        <begin position="287"/>
        <end position="305"/>
    </location>
</feature>
<dbReference type="Proteomes" id="UP000059074">
    <property type="component" value="Unassembled WGS sequence"/>
</dbReference>
<feature type="transmembrane region" description="Helical" evidence="2">
    <location>
        <begin position="261"/>
        <end position="280"/>
    </location>
</feature>
<feature type="transmembrane region" description="Helical" evidence="2">
    <location>
        <begin position="460"/>
        <end position="477"/>
    </location>
</feature>
<feature type="transmembrane region" description="Helical" evidence="2">
    <location>
        <begin position="16"/>
        <end position="37"/>
    </location>
</feature>
<dbReference type="InterPro" id="IPR029063">
    <property type="entry name" value="SAM-dependent_MTases_sf"/>
</dbReference>
<dbReference type="Gene3D" id="3.40.50.150">
    <property type="entry name" value="Vaccinia Virus protein VP39"/>
    <property type="match status" value="1"/>
</dbReference>
<dbReference type="STRING" id="121290.APY04_0998"/>
<dbReference type="AlphaFoldDB" id="A0A109BKS6"/>
<reference evidence="3 4" key="1">
    <citation type="submission" date="2015-10" db="EMBL/GenBank/DDBJ databases">
        <title>Transcriptomic analysis of a linuron degrading triple-species bacterial consortium.</title>
        <authorList>
            <person name="Albers P."/>
        </authorList>
    </citation>
    <scope>NUCLEOTIDE SEQUENCE [LARGE SCALE GENOMIC DNA]</scope>
    <source>
        <strain evidence="3 4">WDL6</strain>
    </source>
</reference>
<feature type="transmembrane region" description="Helical" evidence="2">
    <location>
        <begin position="350"/>
        <end position="370"/>
    </location>
</feature>
<dbReference type="SUPFAM" id="SSF53335">
    <property type="entry name" value="S-adenosyl-L-methionine-dependent methyltransferases"/>
    <property type="match status" value="1"/>
</dbReference>
<keyword evidence="1" id="KW-0620">Polyamine biosynthesis</keyword>
<dbReference type="EMBL" id="LMTR01000031">
    <property type="protein sequence ID" value="KWT70554.1"/>
    <property type="molecule type" value="Genomic_DNA"/>
</dbReference>
<dbReference type="GO" id="GO:0006596">
    <property type="term" value="P:polyamine biosynthetic process"/>
    <property type="evidence" value="ECO:0007669"/>
    <property type="project" value="UniProtKB-KW"/>
</dbReference>
<keyword evidence="2" id="KW-0472">Membrane</keyword>
<keyword evidence="4" id="KW-1185">Reference proteome</keyword>
<proteinExistence type="predicted"/>